<feature type="compositionally biased region" description="Polar residues" evidence="1">
    <location>
        <begin position="648"/>
        <end position="660"/>
    </location>
</feature>
<dbReference type="AlphaFoldDB" id="A0A5C3L3H4"/>
<reference evidence="2 3" key="1">
    <citation type="journal article" date="2019" name="Nat. Ecol. Evol.">
        <title>Megaphylogeny resolves global patterns of mushroom evolution.</title>
        <authorList>
            <person name="Varga T."/>
            <person name="Krizsan K."/>
            <person name="Foldi C."/>
            <person name="Dima B."/>
            <person name="Sanchez-Garcia M."/>
            <person name="Sanchez-Ramirez S."/>
            <person name="Szollosi G.J."/>
            <person name="Szarkandi J.G."/>
            <person name="Papp V."/>
            <person name="Albert L."/>
            <person name="Andreopoulos W."/>
            <person name="Angelini C."/>
            <person name="Antonin V."/>
            <person name="Barry K.W."/>
            <person name="Bougher N.L."/>
            <person name="Buchanan P."/>
            <person name="Buyck B."/>
            <person name="Bense V."/>
            <person name="Catcheside P."/>
            <person name="Chovatia M."/>
            <person name="Cooper J."/>
            <person name="Damon W."/>
            <person name="Desjardin D."/>
            <person name="Finy P."/>
            <person name="Geml J."/>
            <person name="Haridas S."/>
            <person name="Hughes K."/>
            <person name="Justo A."/>
            <person name="Karasinski D."/>
            <person name="Kautmanova I."/>
            <person name="Kiss B."/>
            <person name="Kocsube S."/>
            <person name="Kotiranta H."/>
            <person name="LaButti K.M."/>
            <person name="Lechner B.E."/>
            <person name="Liimatainen K."/>
            <person name="Lipzen A."/>
            <person name="Lukacs Z."/>
            <person name="Mihaltcheva S."/>
            <person name="Morgado L.N."/>
            <person name="Niskanen T."/>
            <person name="Noordeloos M.E."/>
            <person name="Ohm R.A."/>
            <person name="Ortiz-Santana B."/>
            <person name="Ovrebo C."/>
            <person name="Racz N."/>
            <person name="Riley R."/>
            <person name="Savchenko A."/>
            <person name="Shiryaev A."/>
            <person name="Soop K."/>
            <person name="Spirin V."/>
            <person name="Szebenyi C."/>
            <person name="Tomsovsky M."/>
            <person name="Tulloss R.E."/>
            <person name="Uehling J."/>
            <person name="Grigoriev I.V."/>
            <person name="Vagvolgyi C."/>
            <person name="Papp T."/>
            <person name="Martin F.M."/>
            <person name="Miettinen O."/>
            <person name="Hibbett D.S."/>
            <person name="Nagy L.G."/>
        </authorList>
    </citation>
    <scope>NUCLEOTIDE SEQUENCE [LARGE SCALE GENOMIC DNA]</scope>
    <source>
        <strain evidence="2 3">CBS 121175</strain>
    </source>
</reference>
<feature type="compositionally biased region" description="Low complexity" evidence="1">
    <location>
        <begin position="1188"/>
        <end position="1201"/>
    </location>
</feature>
<feature type="compositionally biased region" description="Low complexity" evidence="1">
    <location>
        <begin position="42"/>
        <end position="62"/>
    </location>
</feature>
<feature type="compositionally biased region" description="Low complexity" evidence="1">
    <location>
        <begin position="138"/>
        <end position="147"/>
    </location>
</feature>
<feature type="compositionally biased region" description="Low complexity" evidence="1">
    <location>
        <begin position="328"/>
        <end position="341"/>
    </location>
</feature>
<name>A0A5C3L3H4_COPMA</name>
<feature type="region of interest" description="Disordered" evidence="1">
    <location>
        <begin position="503"/>
        <end position="526"/>
    </location>
</feature>
<feature type="region of interest" description="Disordered" evidence="1">
    <location>
        <begin position="585"/>
        <end position="693"/>
    </location>
</feature>
<keyword evidence="3" id="KW-1185">Reference proteome</keyword>
<dbReference type="STRING" id="230819.A0A5C3L3H4"/>
<proteinExistence type="predicted"/>
<dbReference type="Proteomes" id="UP000307440">
    <property type="component" value="Unassembled WGS sequence"/>
</dbReference>
<sequence>MPPRPAIKARESRPISAIYIGSSPNVVGSINAHVPQTPPPSSSASNNNNDNNDNGATAGLPDLPEPPSPSSSIGSQGSGLPSPPATNSTGSGSTGDPGSIAIRRPLSFASDSSASTSSSRRTIDMKRNTSGSNTDTRQPQQSQQHEPQTPHRNDDEYDDNYDDNENDGDDTARLDRLGRHAKSSSENSLALQRVKNLTQRNRLAIDKLTRMASPSPSNQGRSTGSRSPVPSHTGSSTSSSRLRQVRTISSHPVTQERGASGSETERESTSQTYSSSHSHSSSTSSSARRPITPPSGNNNVALAGASSPYSRLRHISAPDSPQKARLINAASGSSNSSNSPSNRRRKRASMATMTAVHYEDEDDGDIGGESRFSTATGIERDQAREQRDTVRDITQSALAAVASSRRSPLGTRKRAALPREFREVGADSETHSVSEARTRRSEDNDVRSRLTLEPVTPYRSGVGRSATLREVGRSGPPSSRWASEDYRRATATTPVTPFIPATEGKRERRQTLRGGSAESALYSPGGRTLLSEGLRAAGLSFKRDDLRTANGDVFRERRIDWSPQETEDKGKRRFFATTSRAATSMADYRNIDRQEENEDDRRSRTFRNHRSTYSLSENPDRDSPLMRRNRDLSLTRTEREQLELDRATVSSATANTQAPSTAVPRHLHDRHSTASPFGTKRQSTTPAPGASSDHTRLLFESLASFESNIAKLPPFPVTSLGKLPAAAELLKHAQSVVLTTERINTLMKQGTNRALEEQINAEVDGDESTPAREMLDVWRQVGGEYREGLRASDELVRALTSFIMDVGATMRRLSPGSGASDYGSPALHARSISLDEEGLRQQQRLSEVEVVPSGRKSVDPRRSWEPALREREREREREETLRKLAGGSGRDSSLALARASPALMAIRDRDRNVYDTPSPLSNSNKPLPSVVPGGSDSRPQPLRRLFSPREQREWDMDEQAAEANRVASGSGLRHSDSQRTVQVNDAEPSPTPAQRMSHNRSRTATPLDLPRPLPTLPSEQTRRTSAGTPSGSATKATTTPVTATNASVERNRSVRDRNHERRKPSVASIVTVRGSGPSFPGLTAHSSATTGLTPHTVSNSPETASPMTLRSDSNKSARSTVTFSRPTGNSVSAALTGIQQEEERKRTSSNDPSSSSGASASDNSPAVRKVELEVQKQPRKLAAIAMVKAKSGTGSASASASESDREAKRRLTVGLGVRASPSPRVARMSLDGEGENAGTIFSKGSTSHAADRSAAASTVLPRTGQRRRTVTDIFPRE</sequence>
<dbReference type="EMBL" id="ML210163">
    <property type="protein sequence ID" value="TFK27559.1"/>
    <property type="molecule type" value="Genomic_DNA"/>
</dbReference>
<feature type="compositionally biased region" description="Basic and acidic residues" evidence="1">
    <location>
        <begin position="423"/>
        <end position="450"/>
    </location>
</feature>
<feature type="compositionally biased region" description="Polar residues" evidence="1">
    <location>
        <begin position="673"/>
        <end position="686"/>
    </location>
</feature>
<feature type="compositionally biased region" description="Polar residues" evidence="1">
    <location>
        <begin position="1084"/>
        <end position="1139"/>
    </location>
</feature>
<protein>
    <submittedName>
        <fullName evidence="2">Uncharacterized protein</fullName>
    </submittedName>
</protein>
<feature type="region of interest" description="Disordered" evidence="1">
    <location>
        <begin position="907"/>
        <end position="1277"/>
    </location>
</feature>
<feature type="compositionally biased region" description="Low complexity" evidence="1">
    <location>
        <begin position="917"/>
        <end position="928"/>
    </location>
</feature>
<feature type="compositionally biased region" description="Low complexity" evidence="1">
    <location>
        <begin position="1033"/>
        <end position="1046"/>
    </location>
</feature>
<feature type="compositionally biased region" description="Low complexity" evidence="1">
    <location>
        <begin position="1149"/>
        <end position="1165"/>
    </location>
</feature>
<evidence type="ECO:0000313" key="3">
    <source>
        <dbReference type="Proteomes" id="UP000307440"/>
    </source>
</evidence>
<evidence type="ECO:0000256" key="1">
    <source>
        <dbReference type="SAM" id="MobiDB-lite"/>
    </source>
</evidence>
<feature type="region of interest" description="Disordered" evidence="1">
    <location>
        <begin position="838"/>
        <end position="895"/>
    </location>
</feature>
<accession>A0A5C3L3H4</accession>
<feature type="compositionally biased region" description="Basic and acidic residues" evidence="1">
    <location>
        <begin position="1049"/>
        <end position="1059"/>
    </location>
</feature>
<feature type="compositionally biased region" description="Low complexity" evidence="1">
    <location>
        <begin position="107"/>
        <end position="120"/>
    </location>
</feature>
<feature type="compositionally biased region" description="Polar residues" evidence="1">
    <location>
        <begin position="128"/>
        <end position="137"/>
    </location>
</feature>
<feature type="compositionally biased region" description="Polar residues" evidence="1">
    <location>
        <begin position="184"/>
        <end position="201"/>
    </location>
</feature>
<feature type="region of interest" description="Disordered" evidence="1">
    <location>
        <begin position="328"/>
        <end position="351"/>
    </location>
</feature>
<evidence type="ECO:0000313" key="2">
    <source>
        <dbReference type="EMBL" id="TFK27559.1"/>
    </source>
</evidence>
<feature type="compositionally biased region" description="Basic and acidic residues" evidence="1">
    <location>
        <begin position="856"/>
        <end position="882"/>
    </location>
</feature>
<organism evidence="2 3">
    <name type="scientific">Coprinopsis marcescibilis</name>
    <name type="common">Agaric fungus</name>
    <name type="synonym">Psathyrella marcescibilis</name>
    <dbReference type="NCBI Taxonomy" id="230819"/>
    <lineage>
        <taxon>Eukaryota</taxon>
        <taxon>Fungi</taxon>
        <taxon>Dikarya</taxon>
        <taxon>Basidiomycota</taxon>
        <taxon>Agaricomycotina</taxon>
        <taxon>Agaricomycetes</taxon>
        <taxon>Agaricomycetidae</taxon>
        <taxon>Agaricales</taxon>
        <taxon>Agaricineae</taxon>
        <taxon>Psathyrellaceae</taxon>
        <taxon>Coprinopsis</taxon>
    </lineage>
</organism>
<feature type="compositionally biased region" description="Polar residues" evidence="1">
    <location>
        <begin position="1023"/>
        <end position="1032"/>
    </location>
</feature>
<feature type="region of interest" description="Disordered" evidence="1">
    <location>
        <begin position="25"/>
        <end position="304"/>
    </location>
</feature>
<feature type="compositionally biased region" description="Basic and acidic residues" evidence="1">
    <location>
        <begin position="618"/>
        <end position="646"/>
    </location>
</feature>
<feature type="compositionally biased region" description="Low complexity" evidence="1">
    <location>
        <begin position="269"/>
        <end position="289"/>
    </location>
</feature>
<feature type="compositionally biased region" description="Acidic residues" evidence="1">
    <location>
        <begin position="155"/>
        <end position="169"/>
    </location>
</feature>
<feature type="compositionally biased region" description="Low complexity" evidence="1">
    <location>
        <begin position="227"/>
        <end position="240"/>
    </location>
</feature>
<feature type="compositionally biased region" description="Polar residues" evidence="1">
    <location>
        <begin position="212"/>
        <end position="226"/>
    </location>
</feature>
<feature type="compositionally biased region" description="Low complexity" evidence="1">
    <location>
        <begin position="70"/>
        <end position="99"/>
    </location>
</feature>
<gene>
    <name evidence="2" type="ORF">FA15DRAFT_158380</name>
</gene>
<dbReference type="OrthoDB" id="3358078at2759"/>
<feature type="region of interest" description="Disordered" evidence="1">
    <location>
        <begin position="423"/>
        <end position="489"/>
    </location>
</feature>
<feature type="compositionally biased region" description="Basic and acidic residues" evidence="1">
    <location>
        <begin position="589"/>
        <end position="603"/>
    </location>
</feature>